<keyword evidence="1" id="KW-0812">Transmembrane</keyword>
<feature type="transmembrane region" description="Helical" evidence="1">
    <location>
        <begin position="6"/>
        <end position="25"/>
    </location>
</feature>
<organism evidence="2">
    <name type="scientific">freshwater metagenome</name>
    <dbReference type="NCBI Taxonomy" id="449393"/>
    <lineage>
        <taxon>unclassified sequences</taxon>
        <taxon>metagenomes</taxon>
        <taxon>ecological metagenomes</taxon>
    </lineage>
</organism>
<protein>
    <submittedName>
        <fullName evidence="2">Unannotated protein</fullName>
    </submittedName>
</protein>
<evidence type="ECO:0000256" key="1">
    <source>
        <dbReference type="SAM" id="Phobius"/>
    </source>
</evidence>
<evidence type="ECO:0000313" key="3">
    <source>
        <dbReference type="EMBL" id="CAB4820394.1"/>
    </source>
</evidence>
<dbReference type="AlphaFoldDB" id="A0A6J6PP38"/>
<dbReference type="EMBL" id="CAFBOG010000086">
    <property type="protein sequence ID" value="CAB4981364.1"/>
    <property type="molecule type" value="Genomic_DNA"/>
</dbReference>
<evidence type="ECO:0000313" key="4">
    <source>
        <dbReference type="EMBL" id="CAB4981364.1"/>
    </source>
</evidence>
<feature type="transmembrane region" description="Helical" evidence="1">
    <location>
        <begin position="97"/>
        <end position="116"/>
    </location>
</feature>
<evidence type="ECO:0000313" key="5">
    <source>
        <dbReference type="EMBL" id="CAB5032519.1"/>
    </source>
</evidence>
<sequence>MILNLHATWAWMVIVGNAVAGLWCLGAHWWPPLRVKVLWGFVVFMELTIFVQVGLGVYMMAVQGVSAPAMHTFYGFISIVSVAILYGYRTQVRAWQYLLYGFGGLFLMGLGIRALLLA</sequence>
<gene>
    <name evidence="2" type="ORF">UFOPK2582_00790</name>
    <name evidence="3" type="ORF">UFOPK3046_01708</name>
    <name evidence="4" type="ORF">UFOPK3914_01040</name>
    <name evidence="5" type="ORF">UFOPK4173_00785</name>
</gene>
<dbReference type="EMBL" id="CAFBPW010000072">
    <property type="protein sequence ID" value="CAB5032519.1"/>
    <property type="molecule type" value="Genomic_DNA"/>
</dbReference>
<accession>A0A6J6PP38</accession>
<name>A0A6J6PP38_9ZZZZ</name>
<keyword evidence="1" id="KW-0472">Membrane</keyword>
<feature type="transmembrane region" description="Helical" evidence="1">
    <location>
        <begin position="71"/>
        <end position="88"/>
    </location>
</feature>
<dbReference type="EMBL" id="CAEZXS010000078">
    <property type="protein sequence ID" value="CAB4697894.1"/>
    <property type="molecule type" value="Genomic_DNA"/>
</dbReference>
<dbReference type="EMBL" id="CAFAAQ010000201">
    <property type="protein sequence ID" value="CAB4820394.1"/>
    <property type="molecule type" value="Genomic_DNA"/>
</dbReference>
<proteinExistence type="predicted"/>
<feature type="transmembrane region" description="Helical" evidence="1">
    <location>
        <begin position="37"/>
        <end position="59"/>
    </location>
</feature>
<keyword evidence="1" id="KW-1133">Transmembrane helix</keyword>
<reference evidence="2" key="1">
    <citation type="submission" date="2020-05" db="EMBL/GenBank/DDBJ databases">
        <authorList>
            <person name="Chiriac C."/>
            <person name="Salcher M."/>
            <person name="Ghai R."/>
            <person name="Kavagutti S V."/>
        </authorList>
    </citation>
    <scope>NUCLEOTIDE SEQUENCE</scope>
</reference>
<evidence type="ECO:0000313" key="2">
    <source>
        <dbReference type="EMBL" id="CAB4697894.1"/>
    </source>
</evidence>